<dbReference type="GeneID" id="106669477"/>
<dbReference type="PANTHER" id="PTHR47644">
    <property type="entry name" value="AGAP008221-PA"/>
    <property type="match status" value="1"/>
</dbReference>
<feature type="compositionally biased region" description="Basic residues" evidence="1">
    <location>
        <begin position="48"/>
        <end position="57"/>
    </location>
</feature>
<feature type="domain" description="PDZ" evidence="3">
    <location>
        <begin position="1258"/>
        <end position="1336"/>
    </location>
</feature>
<feature type="compositionally biased region" description="Polar residues" evidence="1">
    <location>
        <begin position="678"/>
        <end position="704"/>
    </location>
</feature>
<dbReference type="Gene3D" id="2.30.29.30">
    <property type="entry name" value="Pleckstrin-homology domain (PH domain)/Phosphotyrosine-binding domain (PTB)"/>
    <property type="match status" value="2"/>
</dbReference>
<dbReference type="InterPro" id="IPR001478">
    <property type="entry name" value="PDZ"/>
</dbReference>
<dbReference type="InterPro" id="IPR036034">
    <property type="entry name" value="PDZ_sf"/>
</dbReference>
<protein>
    <submittedName>
        <fullName evidence="4">Uncharacterized protein</fullName>
    </submittedName>
</protein>
<sequence>MISGGRILKDGNYASARSPHALNDVSIQADIHVAEPTTYESEDETMGRRKQSGRLKRGTPLYSKQDIREQYCINDRQLLGLEDTSSGLFGCLSSYQDSSCSSRSPSLLTVCVRRRVPSDENLAELVRRPVTEYAPFPRWIPPYPVHAYPPPRPKSYYYDPYAWLPEDDEPCRIERPRSVRDFDGYPRRYLSYSTEYLLGRHEPCPAHPHILPPPPPPPLMAPIVHRPKHVSFARSHTMQSFDDTVSFGSGSCITSCSQERLIDGKKSSEMPKVIVLEKAKRAPMKTQATQTEVCLGRKPLPPNYLSLSPRTVQRVRMVSQGAQTNGEKGPTRQLMKSYSEVGKFATSPPNIPPLEIHEPIQRTQSDEPRSPYLPTSPKEIFINFEPLEKRGKKRLAKTLSDGEILEGKGLKEEMMEPCTQSDGELASTKSTQEEPEEKRTITQIDVQTPRKLITADSQEEEFHENLIYQNIFRKRSDSGDSAEGPEQKTVIVPTTPSPFASCDSLNTKDHSDSIWNESQMTVLHADSDNNGAGTGMSCSDLSTSLAPSAAISAMTPSARRKHLLMVQHQQRSSIDTDALDNEEVEIQEQEMPAKSRVVPCTEKPIPVVAVTVPTQEKTPEPTTLKVVQQQKDRKERPLSPSQRLKRKSTGTRTPDSEQHHSSSATLSSNEAFGRSDSGKTNTDMSEASTTDDYATATENNSDASSRPHLAEKETFQPGQGTGSFESGSSVYSLTRADATEEQQVPCSPPTTEAETKESSTEQQEDKGGDGDGDTSSAESSSCGSYSVEGSSDKLGHSDKSHCSSTGGYDSPFEDQKQRKWTHEDKSRVKKGFKLELSANIEQPEGTTPTVKSPWQKKTMPPVEEKEKTPVKTPSQPSKRTPTQGSRETTPSIRSPGVHETYKKEELTARLTLDDNKVKISNGIGAHSSDESSDECTCGKKKRTREIQRRKIPVAKSPTTLPRERRRSVSGEDLGKRRCSIVTKSPSPVRNVDDSLHMARLSPHSALSPGGSPSRQHIKGGITSPDSTRLKALSAESLRSVSPGSDSVFYSEPSSNTVTDLKSQPVCQHCGQQYESPQGTLEKPEADIVQPPAGFEDSPRTPHRVRHYKKADKRYRSEERRNRIHAEAARAKSEERAREDRKEKIRPLTRSTDASMEKLHIQSSFDDDDDWSGVVLDAYNFGTWVYIGGPEELQVWQRPDSRDEENEDIQKSRKDSIESTHSEEEFRRKYQAITHRMVHRKSSLEMYKRLASKCFEVDKRVLVKRGTGEFGFRIHGSKPVVVSCIEAGTPAESSGLEVGDIIINVNNINVLDATHSEVVKLAHAGADILELEVARTYDKVSRTSLPSPIIAGCLYRLSQSMKVKGNWVWRYFVLKQDQCLYHYKSESGGQPLGAIHVSDYTVVQSDSDKPHSFRLSKKGVSSLHLAAASQGEADQWMTALKEACQPKVNKPNILWKLLYNDSLQVPSWMSETCLNAPPTKIHRPDCAGTLSTLVHHRGKTWRRRFCILKDASMYFYSDINAEIALGMVCLHGYRVQSSTSASRKFAFELYPPDQSLMHFYFYTDTELDKKRWLAALEYSIDRWIKVG</sequence>
<dbReference type="KEGG" id="clec:106669477"/>
<dbReference type="RefSeq" id="XP_024084742.1">
    <property type="nucleotide sequence ID" value="XM_024228974.1"/>
</dbReference>
<dbReference type="SMART" id="SM00228">
    <property type="entry name" value="PDZ"/>
    <property type="match status" value="1"/>
</dbReference>
<feature type="compositionally biased region" description="Polar residues" evidence="1">
    <location>
        <begin position="418"/>
        <end position="430"/>
    </location>
</feature>
<accession>A0A8I6SNB6</accession>
<dbReference type="OrthoDB" id="2157866at2759"/>
<dbReference type="Proteomes" id="UP000494040">
    <property type="component" value="Unassembled WGS sequence"/>
</dbReference>
<feature type="compositionally biased region" description="Polar residues" evidence="1">
    <location>
        <begin position="716"/>
        <end position="732"/>
    </location>
</feature>
<feature type="compositionally biased region" description="Basic and acidic residues" evidence="1">
    <location>
        <begin position="1113"/>
        <end position="1143"/>
    </location>
</feature>
<feature type="compositionally biased region" description="Basic and acidic residues" evidence="1">
    <location>
        <begin position="1207"/>
        <end position="1223"/>
    </location>
</feature>
<dbReference type="Gene3D" id="2.30.42.10">
    <property type="match status" value="1"/>
</dbReference>
<feature type="domain" description="PH" evidence="2">
    <location>
        <begin position="1346"/>
        <end position="1444"/>
    </location>
</feature>
<proteinExistence type="predicted"/>
<evidence type="ECO:0000313" key="5">
    <source>
        <dbReference type="Proteomes" id="UP000494040"/>
    </source>
</evidence>
<dbReference type="SUPFAM" id="SSF50729">
    <property type="entry name" value="PH domain-like"/>
    <property type="match status" value="2"/>
</dbReference>
<name>A0A8I6SNB6_CIMLE</name>
<dbReference type="InterPro" id="IPR001849">
    <property type="entry name" value="PH_domain"/>
</dbReference>
<feature type="compositionally biased region" description="Basic and acidic residues" evidence="1">
    <location>
        <begin position="966"/>
        <end position="975"/>
    </location>
</feature>
<dbReference type="Pfam" id="PF00595">
    <property type="entry name" value="PDZ"/>
    <property type="match status" value="1"/>
</dbReference>
<dbReference type="SMART" id="SM00233">
    <property type="entry name" value="PH"/>
    <property type="match status" value="2"/>
</dbReference>
<feature type="compositionally biased region" description="Basic and acidic residues" evidence="1">
    <location>
        <begin position="790"/>
        <end position="801"/>
    </location>
</feature>
<feature type="region of interest" description="Disordered" evidence="1">
    <location>
        <begin position="610"/>
        <end position="1061"/>
    </location>
</feature>
<evidence type="ECO:0000259" key="2">
    <source>
        <dbReference type="PROSITE" id="PS50003"/>
    </source>
</evidence>
<feature type="compositionally biased region" description="Basic and acidic residues" evidence="1">
    <location>
        <begin position="899"/>
        <end position="917"/>
    </location>
</feature>
<dbReference type="PANTHER" id="PTHR47644:SF1">
    <property type="entry name" value="PDZ DOMAIN-CONTAINING PROTEIN"/>
    <property type="match status" value="1"/>
</dbReference>
<feature type="compositionally biased region" description="Basic and acidic residues" evidence="1">
    <location>
        <begin position="753"/>
        <end position="769"/>
    </location>
</feature>
<feature type="domain" description="PH" evidence="2">
    <location>
        <begin position="1482"/>
        <end position="1580"/>
    </location>
</feature>
<dbReference type="PROSITE" id="PS50106">
    <property type="entry name" value="PDZ"/>
    <property type="match status" value="1"/>
</dbReference>
<feature type="region of interest" description="Disordered" evidence="1">
    <location>
        <begin position="415"/>
        <end position="439"/>
    </location>
</feature>
<evidence type="ECO:0000256" key="1">
    <source>
        <dbReference type="SAM" id="MobiDB-lite"/>
    </source>
</evidence>
<dbReference type="InterPro" id="IPR011993">
    <property type="entry name" value="PH-like_dom_sf"/>
</dbReference>
<dbReference type="PROSITE" id="PS50003">
    <property type="entry name" value="PH_DOMAIN"/>
    <property type="match status" value="2"/>
</dbReference>
<evidence type="ECO:0000313" key="4">
    <source>
        <dbReference type="EnsemblMetazoa" id="XP_024084742.1"/>
    </source>
</evidence>
<feature type="compositionally biased region" description="Basic residues" evidence="1">
    <location>
        <begin position="1100"/>
        <end position="1112"/>
    </location>
</feature>
<keyword evidence="5" id="KW-1185">Reference proteome</keyword>
<feature type="region of interest" description="Disordered" evidence="1">
    <location>
        <begin position="1088"/>
        <end position="1143"/>
    </location>
</feature>
<feature type="region of interest" description="Disordered" evidence="1">
    <location>
        <begin position="476"/>
        <end position="496"/>
    </location>
</feature>
<feature type="region of interest" description="Disordered" evidence="1">
    <location>
        <begin position="1195"/>
        <end position="1223"/>
    </location>
</feature>
<evidence type="ECO:0000259" key="3">
    <source>
        <dbReference type="PROSITE" id="PS50106"/>
    </source>
</evidence>
<feature type="compositionally biased region" description="Polar residues" evidence="1">
    <location>
        <begin position="871"/>
        <end position="892"/>
    </location>
</feature>
<dbReference type="SUPFAM" id="SSF50156">
    <property type="entry name" value="PDZ domain-like"/>
    <property type="match status" value="1"/>
</dbReference>
<dbReference type="OMA" id="EDNAGWP"/>
<feature type="compositionally biased region" description="Polar residues" evidence="1">
    <location>
        <begin position="1051"/>
        <end position="1061"/>
    </location>
</feature>
<feature type="compositionally biased region" description="Polar residues" evidence="1">
    <location>
        <begin position="661"/>
        <end position="670"/>
    </location>
</feature>
<reference evidence="4" key="1">
    <citation type="submission" date="2022-01" db="UniProtKB">
        <authorList>
            <consortium name="EnsemblMetazoa"/>
        </authorList>
    </citation>
    <scope>IDENTIFICATION</scope>
</reference>
<organism evidence="4 5">
    <name type="scientific">Cimex lectularius</name>
    <name type="common">Bed bug</name>
    <name type="synonym">Acanthia lectularia</name>
    <dbReference type="NCBI Taxonomy" id="79782"/>
    <lineage>
        <taxon>Eukaryota</taxon>
        <taxon>Metazoa</taxon>
        <taxon>Ecdysozoa</taxon>
        <taxon>Arthropoda</taxon>
        <taxon>Hexapoda</taxon>
        <taxon>Insecta</taxon>
        <taxon>Pterygota</taxon>
        <taxon>Neoptera</taxon>
        <taxon>Paraneoptera</taxon>
        <taxon>Hemiptera</taxon>
        <taxon>Heteroptera</taxon>
        <taxon>Panheteroptera</taxon>
        <taxon>Cimicomorpha</taxon>
        <taxon>Cimicidae</taxon>
        <taxon>Cimex</taxon>
    </lineage>
</organism>
<feature type="compositionally biased region" description="Low complexity" evidence="1">
    <location>
        <begin position="773"/>
        <end position="789"/>
    </location>
</feature>
<feature type="compositionally biased region" description="Basic and acidic residues" evidence="1">
    <location>
        <begin position="813"/>
        <end position="826"/>
    </location>
</feature>
<feature type="compositionally biased region" description="Basic residues" evidence="1">
    <location>
        <begin position="938"/>
        <end position="952"/>
    </location>
</feature>
<dbReference type="Pfam" id="PF00169">
    <property type="entry name" value="PH"/>
    <property type="match status" value="2"/>
</dbReference>
<dbReference type="EnsemblMetazoa" id="XM_024228974.1">
    <property type="protein sequence ID" value="XP_024084742.1"/>
    <property type="gene ID" value="LOC106669477"/>
</dbReference>
<feature type="region of interest" description="Disordered" evidence="1">
    <location>
        <begin position="35"/>
        <end position="60"/>
    </location>
</feature>